<dbReference type="EMBL" id="CADCXU010036317">
    <property type="protein sequence ID" value="CAB0021088.1"/>
    <property type="molecule type" value="Genomic_DNA"/>
</dbReference>
<gene>
    <name evidence="2" type="ORF">NTEN_LOCUS24613</name>
</gene>
<dbReference type="AlphaFoldDB" id="A0A6H5HRB2"/>
<feature type="region of interest" description="Disordered" evidence="1">
    <location>
        <begin position="65"/>
        <end position="96"/>
    </location>
</feature>
<accession>A0A6H5HRB2</accession>
<name>A0A6H5HRB2_9HEMI</name>
<sequence length="96" mass="10923">MSISGLSSECGDPEMSRAHWWRPRTASRSPIQARARPVFRMVASNSAVWKKNEKNLSKIGNTVVLQPPQGELPPFDAVLPRWRRQKPQRKPPNPPK</sequence>
<organism evidence="2 3">
    <name type="scientific">Nesidiocoris tenuis</name>
    <dbReference type="NCBI Taxonomy" id="355587"/>
    <lineage>
        <taxon>Eukaryota</taxon>
        <taxon>Metazoa</taxon>
        <taxon>Ecdysozoa</taxon>
        <taxon>Arthropoda</taxon>
        <taxon>Hexapoda</taxon>
        <taxon>Insecta</taxon>
        <taxon>Pterygota</taxon>
        <taxon>Neoptera</taxon>
        <taxon>Paraneoptera</taxon>
        <taxon>Hemiptera</taxon>
        <taxon>Heteroptera</taxon>
        <taxon>Panheteroptera</taxon>
        <taxon>Cimicomorpha</taxon>
        <taxon>Miridae</taxon>
        <taxon>Dicyphina</taxon>
        <taxon>Nesidiocoris</taxon>
    </lineage>
</organism>
<evidence type="ECO:0000256" key="1">
    <source>
        <dbReference type="SAM" id="MobiDB-lite"/>
    </source>
</evidence>
<evidence type="ECO:0000313" key="2">
    <source>
        <dbReference type="EMBL" id="CAB0021088.1"/>
    </source>
</evidence>
<feature type="region of interest" description="Disordered" evidence="1">
    <location>
        <begin position="1"/>
        <end position="32"/>
    </location>
</feature>
<dbReference type="Proteomes" id="UP000479000">
    <property type="component" value="Unassembled WGS sequence"/>
</dbReference>
<keyword evidence="3" id="KW-1185">Reference proteome</keyword>
<proteinExistence type="predicted"/>
<evidence type="ECO:0000313" key="3">
    <source>
        <dbReference type="Proteomes" id="UP000479000"/>
    </source>
</evidence>
<reference evidence="2 3" key="1">
    <citation type="submission" date="2020-02" db="EMBL/GenBank/DDBJ databases">
        <authorList>
            <person name="Ferguson B K."/>
        </authorList>
    </citation>
    <scope>NUCLEOTIDE SEQUENCE [LARGE SCALE GENOMIC DNA]</scope>
</reference>
<protein>
    <submittedName>
        <fullName evidence="2">Uncharacterized protein</fullName>
    </submittedName>
</protein>